<dbReference type="UniPathway" id="UPA00335"/>
<evidence type="ECO:0000313" key="12">
    <source>
        <dbReference type="EMBL" id="BCB28553.1"/>
    </source>
</evidence>
<dbReference type="GO" id="GO:0008270">
    <property type="term" value="F:zinc ion binding"/>
    <property type="evidence" value="ECO:0007669"/>
    <property type="project" value="UniProtKB-KW"/>
</dbReference>
<feature type="domain" description="Acylphosphatase-like" evidence="10">
    <location>
        <begin position="1"/>
        <end position="45"/>
    </location>
</feature>
<dbReference type="InterPro" id="IPR017945">
    <property type="entry name" value="DHBP_synth_RibB-like_a/b_dom"/>
</dbReference>
<keyword evidence="13" id="KW-1185">Reference proteome</keyword>
<dbReference type="Gene3D" id="3.30.420.360">
    <property type="match status" value="1"/>
</dbReference>
<dbReference type="GO" id="GO:0016874">
    <property type="term" value="F:ligase activity"/>
    <property type="evidence" value="ECO:0007669"/>
    <property type="project" value="UniProtKB-UniRule"/>
</dbReference>
<evidence type="ECO:0000256" key="9">
    <source>
        <dbReference type="PROSITE-ProRule" id="PRU00520"/>
    </source>
</evidence>
<evidence type="ECO:0000313" key="13">
    <source>
        <dbReference type="Proteomes" id="UP000502260"/>
    </source>
</evidence>
<dbReference type="AlphaFoldDB" id="A0A6F8VFF5"/>
<dbReference type="KEGG" id="slac:SKTS_34390"/>
<keyword evidence="12" id="KW-0808">Transferase</keyword>
<dbReference type="InterPro" id="IPR011125">
    <property type="entry name" value="Znf_HypF"/>
</dbReference>
<evidence type="ECO:0000256" key="6">
    <source>
        <dbReference type="ARBA" id="ARBA00022833"/>
    </source>
</evidence>
<dbReference type="Gene3D" id="3.30.110.120">
    <property type="match status" value="1"/>
</dbReference>
<organism evidence="12 13">
    <name type="scientific">Sulfurimicrobium lacus</name>
    <dbReference type="NCBI Taxonomy" id="2715678"/>
    <lineage>
        <taxon>Bacteria</taxon>
        <taxon>Pseudomonadati</taxon>
        <taxon>Pseudomonadota</taxon>
        <taxon>Betaproteobacteria</taxon>
        <taxon>Nitrosomonadales</taxon>
        <taxon>Sulfuricellaceae</taxon>
        <taxon>Sulfurimicrobium</taxon>
    </lineage>
</organism>
<comment type="caution">
    <text evidence="9">Lacks conserved residue(s) required for the propagation of feature annotation.</text>
</comment>
<dbReference type="InterPro" id="IPR041440">
    <property type="entry name" value="HypF_C"/>
</dbReference>
<evidence type="ECO:0000256" key="2">
    <source>
        <dbReference type="ARBA" id="ARBA00008097"/>
    </source>
</evidence>
<keyword evidence="5" id="KW-0863">Zinc-finger</keyword>
<keyword evidence="4" id="KW-0479">Metal-binding</keyword>
<protein>
    <recommendedName>
        <fullName evidence="8">Carbamoyltransferase HypF</fullName>
        <ecNumber evidence="8">6.2.-.-</ecNumber>
    </recommendedName>
</protein>
<dbReference type="InterPro" id="IPR006070">
    <property type="entry name" value="Sua5-like_dom"/>
</dbReference>
<keyword evidence="6" id="KW-0862">Zinc</keyword>
<dbReference type="GO" id="GO:0003725">
    <property type="term" value="F:double-stranded RNA binding"/>
    <property type="evidence" value="ECO:0007669"/>
    <property type="project" value="InterPro"/>
</dbReference>
<dbReference type="Pfam" id="PF17788">
    <property type="entry name" value="HypF_C"/>
    <property type="match status" value="1"/>
</dbReference>
<sequence length="749" mass="79785">MGEENAIRNLLARLRTDAPPLARVDAVESGDGAALAVAHGFAILESQGGPAHTGIAPDAATCPACLAELFDPTDRRYRYPFINCTDCGPRYTITRHLPYDRRYTSMAPFVLCPACGAEYRDPANRRFHAEPNACPVCGPRLALLDASGRAVAADDIVAAAVARLEAGEILAIKGLGGFHLACDARNAQAVARLRERKQREEKPFAVMAANPASLQALVEVDAASADLLQTRERPIVLLRKKAECDALLAGIAPGIAWMGAMLPYTTLHFMLFHEAAGKPATTAWLEQQQQELMLVMTSANPCGEPLVTGNDEALARLGGIADAFVLHDRDIVVRCDDSVVRSVPVLTPHSFTPEREPSAPLPAGMPLAGTPLTPHAYQFIRRARGYTPRAIQLPRSGPAILACGGWFKNTVCLTRGNEAFLSQHIGDLDNAPTRTSLDDTVRHLMEVLEIEPQIVAHDLHPDFHSTRFAAEFAHQRGIPALAVQHHHAHIAAVQAEHGVTGPVLGLALDGVGFGPDGEAWGGELLRVEGADFQRLGHLRPLALPGGDRAAREPWRMAASALHQLGLGDTIEARFTHPAAATVRQMLERGINAPTTSSCGRLFDAAAGLLRTRDVASFEGQAAMALEGLAEIHGAVEPLTDGYRLAPDGVLDFRPLLGAVADTPDQAFGAALFHATLAQGLAAWTMQAVQQSGIRTVVLGGGCFLNAILSRNLRGRLEQAGLTVLEACQAPPNDGGLSLGQAWVAIQKGN</sequence>
<dbReference type="PANTHER" id="PTHR42959:SF1">
    <property type="entry name" value="CARBAMOYLTRANSFERASE HYPF"/>
    <property type="match status" value="1"/>
</dbReference>
<comment type="pathway">
    <text evidence="1 8">Protein modification; [NiFe] hydrogenase maturation.</text>
</comment>
<dbReference type="EC" id="6.2.-.-" evidence="8"/>
<evidence type="ECO:0000256" key="4">
    <source>
        <dbReference type="ARBA" id="ARBA00022723"/>
    </source>
</evidence>
<keyword evidence="3" id="KW-0436">Ligase</keyword>
<dbReference type="SUPFAM" id="SSF55821">
    <property type="entry name" value="YrdC/RibB"/>
    <property type="match status" value="1"/>
</dbReference>
<accession>A0A6F8VFF5</accession>
<dbReference type="InterPro" id="IPR051060">
    <property type="entry name" value="Carbamoyltrans_HypF-like"/>
</dbReference>
<dbReference type="Gene3D" id="3.90.870.50">
    <property type="match status" value="1"/>
</dbReference>
<evidence type="ECO:0000256" key="3">
    <source>
        <dbReference type="ARBA" id="ARBA00022598"/>
    </source>
</evidence>
<proteinExistence type="inferred from homology"/>
<evidence type="ECO:0000256" key="5">
    <source>
        <dbReference type="ARBA" id="ARBA00022771"/>
    </source>
</evidence>
<dbReference type="InterPro" id="IPR001792">
    <property type="entry name" value="Acylphosphatase-like_dom"/>
</dbReference>
<gene>
    <name evidence="12" type="primary">hypF</name>
    <name evidence="12" type="ORF">SKTS_34390</name>
</gene>
<reference evidence="13" key="1">
    <citation type="submission" date="2020-03" db="EMBL/GenBank/DDBJ databases">
        <title>Complete genome sequence of sulfur-oxidizing bacterium skT11.</title>
        <authorList>
            <person name="Kanda M."/>
            <person name="Kojima H."/>
            <person name="Fukui M."/>
        </authorList>
    </citation>
    <scope>NUCLEOTIDE SEQUENCE [LARGE SCALE GENOMIC DNA]</scope>
    <source>
        <strain evidence="13">skT11</strain>
    </source>
</reference>
<evidence type="ECO:0000256" key="1">
    <source>
        <dbReference type="ARBA" id="ARBA00004711"/>
    </source>
</evidence>
<dbReference type="Pfam" id="PF22521">
    <property type="entry name" value="HypF_C_2"/>
    <property type="match status" value="1"/>
</dbReference>
<dbReference type="InterPro" id="IPR055128">
    <property type="entry name" value="HypF_C_2"/>
</dbReference>
<dbReference type="EMBL" id="AP022853">
    <property type="protein sequence ID" value="BCB28553.1"/>
    <property type="molecule type" value="Genomic_DNA"/>
</dbReference>
<comment type="function">
    <text evidence="8">Involved in the maturation of [NiFe] hydrogenases. Along with HypE, it catalyzes the synthesis of the CN ligands of the active site iron of [NiFe]-hydrogenases. HypF functions as a carbamoyl transferase using carbamoylphosphate as a substrate and transferring the carboxamido moiety in an ATP-dependent reaction to the thiolate of the C-terminal cysteine of HypE yielding a protein-S-carboxamide.</text>
</comment>
<name>A0A6F8VFF5_9PROT</name>
<evidence type="ECO:0000256" key="8">
    <source>
        <dbReference type="PIRNR" id="PIRNR006256"/>
    </source>
</evidence>
<comment type="similarity">
    <text evidence="2 8">Belongs to the carbamoyltransferase HypF family.</text>
</comment>
<dbReference type="GO" id="GO:0051604">
    <property type="term" value="P:protein maturation"/>
    <property type="evidence" value="ECO:0007669"/>
    <property type="project" value="TreeGrafter"/>
</dbReference>
<dbReference type="PANTHER" id="PTHR42959">
    <property type="entry name" value="CARBAMOYLTRANSFERASE"/>
    <property type="match status" value="1"/>
</dbReference>
<dbReference type="Pfam" id="PF01300">
    <property type="entry name" value="Sua5_yciO_yrdC"/>
    <property type="match status" value="1"/>
</dbReference>
<dbReference type="Proteomes" id="UP000502260">
    <property type="component" value="Chromosome"/>
</dbReference>
<evidence type="ECO:0000259" key="10">
    <source>
        <dbReference type="PROSITE" id="PS51160"/>
    </source>
</evidence>
<dbReference type="PIRSF" id="PIRSF006256">
    <property type="entry name" value="CMPcnvr_hdrg_mat"/>
    <property type="match status" value="1"/>
</dbReference>
<dbReference type="GO" id="GO:0016743">
    <property type="term" value="F:carboxyl- or carbamoyltransferase activity"/>
    <property type="evidence" value="ECO:0007669"/>
    <property type="project" value="UniProtKB-UniRule"/>
</dbReference>
<dbReference type="Gene3D" id="3.30.420.40">
    <property type="match status" value="1"/>
</dbReference>
<dbReference type="PROSITE" id="PS51160">
    <property type="entry name" value="ACYLPHOSPHATASE_3"/>
    <property type="match status" value="1"/>
</dbReference>
<dbReference type="InterPro" id="IPR004421">
    <property type="entry name" value="Carbamoyltransferase_HypF"/>
</dbReference>
<evidence type="ECO:0000259" key="11">
    <source>
        <dbReference type="PROSITE" id="PS51163"/>
    </source>
</evidence>
<dbReference type="PROSITE" id="PS51163">
    <property type="entry name" value="YRDC"/>
    <property type="match status" value="1"/>
</dbReference>
<comment type="catalytic activity">
    <reaction evidence="7 8">
        <text>C-terminal L-cysteinyl-[HypE protein] + carbamoyl phosphate + ATP + H2O = C-terminal S-carboxamide-L-cysteinyl-[HypE protein] + AMP + phosphate + diphosphate + H(+)</text>
        <dbReference type="Rhea" id="RHEA:55636"/>
        <dbReference type="Rhea" id="RHEA-COMP:14247"/>
        <dbReference type="Rhea" id="RHEA-COMP:14392"/>
        <dbReference type="ChEBI" id="CHEBI:15377"/>
        <dbReference type="ChEBI" id="CHEBI:15378"/>
        <dbReference type="ChEBI" id="CHEBI:30616"/>
        <dbReference type="ChEBI" id="CHEBI:33019"/>
        <dbReference type="ChEBI" id="CHEBI:43474"/>
        <dbReference type="ChEBI" id="CHEBI:58228"/>
        <dbReference type="ChEBI" id="CHEBI:76913"/>
        <dbReference type="ChEBI" id="CHEBI:139126"/>
        <dbReference type="ChEBI" id="CHEBI:456215"/>
    </reaction>
</comment>
<dbReference type="Pfam" id="PF07503">
    <property type="entry name" value="zf-HYPF"/>
    <property type="match status" value="2"/>
</dbReference>
<feature type="domain" description="YrdC-like" evidence="11">
    <location>
        <begin position="154"/>
        <end position="359"/>
    </location>
</feature>
<evidence type="ECO:0000256" key="7">
    <source>
        <dbReference type="ARBA" id="ARBA00048220"/>
    </source>
</evidence>